<reference evidence="3" key="1">
    <citation type="submission" date="2010-02" db="EMBL/GenBank/DDBJ databases">
        <title>Sequencing and annotation of the Blastocystis hominis genome.</title>
        <authorList>
            <person name="Wincker P."/>
        </authorList>
    </citation>
    <scope>NUCLEOTIDE SEQUENCE</scope>
    <source>
        <strain evidence="3">Singapore isolate B</strain>
    </source>
</reference>
<dbReference type="InParanoid" id="D8M0S8"/>
<dbReference type="PANTHER" id="PTHR24123:SF33">
    <property type="entry name" value="PROTEIN HOS4"/>
    <property type="match status" value="1"/>
</dbReference>
<gene>
    <name evidence="3" type="ORF">GSBLH_T00001795001</name>
</gene>
<proteinExistence type="predicted"/>
<evidence type="ECO:0000313" key="3">
    <source>
        <dbReference type="EMBL" id="CBK21667.2"/>
    </source>
</evidence>
<dbReference type="SMART" id="SM00248">
    <property type="entry name" value="ANK"/>
    <property type="match status" value="3"/>
</dbReference>
<dbReference type="AlphaFoldDB" id="D8M0S8"/>
<dbReference type="Gene3D" id="1.25.40.20">
    <property type="entry name" value="Ankyrin repeat-containing domain"/>
    <property type="match status" value="1"/>
</dbReference>
<organism evidence="3">
    <name type="scientific">Blastocystis hominis</name>
    <dbReference type="NCBI Taxonomy" id="12968"/>
    <lineage>
        <taxon>Eukaryota</taxon>
        <taxon>Sar</taxon>
        <taxon>Stramenopiles</taxon>
        <taxon>Bigyra</taxon>
        <taxon>Opalozoa</taxon>
        <taxon>Opalinata</taxon>
        <taxon>Blastocystidae</taxon>
        <taxon>Blastocystis</taxon>
    </lineage>
</organism>
<evidence type="ECO:0000313" key="4">
    <source>
        <dbReference type="Proteomes" id="UP000008312"/>
    </source>
</evidence>
<keyword evidence="1" id="KW-0677">Repeat</keyword>
<dbReference type="InterPro" id="IPR036770">
    <property type="entry name" value="Ankyrin_rpt-contain_sf"/>
</dbReference>
<dbReference type="PANTHER" id="PTHR24123">
    <property type="entry name" value="ANKYRIN REPEAT-CONTAINING"/>
    <property type="match status" value="1"/>
</dbReference>
<dbReference type="SUPFAM" id="SSF48403">
    <property type="entry name" value="Ankyrin repeat"/>
    <property type="match status" value="1"/>
</dbReference>
<sequence>MVTLQCESLRFAVILRHAAASYGNLEVLKLLVSRGGIDVLLQDSDGDTPLHVCEDRECGEFLIENGAKFDMPNNEGKTPIWYAVEEDFQFMVDYYLEKGILTPDLVERIRADVENASDLCVCDRSKCIFVNE</sequence>
<dbReference type="RefSeq" id="XP_012895715.1">
    <property type="nucleotide sequence ID" value="XM_013040261.1"/>
</dbReference>
<dbReference type="EMBL" id="FN668644">
    <property type="protein sequence ID" value="CBK21667.2"/>
    <property type="molecule type" value="Genomic_DNA"/>
</dbReference>
<protein>
    <submittedName>
        <fullName evidence="3">Uncharacterized protein</fullName>
    </submittedName>
</protein>
<dbReference type="GeneID" id="24919022"/>
<name>D8M0S8_BLAHO</name>
<accession>D8M0S8</accession>
<evidence type="ECO:0000256" key="1">
    <source>
        <dbReference type="ARBA" id="ARBA00022737"/>
    </source>
</evidence>
<dbReference type="OrthoDB" id="47198at2759"/>
<dbReference type="Proteomes" id="UP000008312">
    <property type="component" value="Unassembled WGS sequence"/>
</dbReference>
<keyword evidence="2" id="KW-0040">ANK repeat</keyword>
<keyword evidence="4" id="KW-1185">Reference proteome</keyword>
<dbReference type="InterPro" id="IPR002110">
    <property type="entry name" value="Ankyrin_rpt"/>
</dbReference>
<dbReference type="InterPro" id="IPR051165">
    <property type="entry name" value="Multifunctional_ANK_Repeat"/>
</dbReference>
<evidence type="ECO:0000256" key="2">
    <source>
        <dbReference type="ARBA" id="ARBA00023043"/>
    </source>
</evidence>
<dbReference type="Pfam" id="PF12796">
    <property type="entry name" value="Ank_2"/>
    <property type="match status" value="1"/>
</dbReference>